<protein>
    <submittedName>
        <fullName evidence="1">Uncharacterized protein</fullName>
    </submittedName>
</protein>
<dbReference type="EMBL" id="JARQWQ010000087">
    <property type="protein sequence ID" value="KAK2552390.1"/>
    <property type="molecule type" value="Genomic_DNA"/>
</dbReference>
<reference evidence="1" key="2">
    <citation type="journal article" date="2023" name="Science">
        <title>Genomic signatures of disease resistance in endangered staghorn corals.</title>
        <authorList>
            <person name="Vollmer S.V."/>
            <person name="Selwyn J.D."/>
            <person name="Despard B.A."/>
            <person name="Roesel C.L."/>
        </authorList>
    </citation>
    <scope>NUCLEOTIDE SEQUENCE</scope>
    <source>
        <strain evidence="1">K2</strain>
    </source>
</reference>
<dbReference type="PANTHER" id="PTHR31751:SF42">
    <property type="entry name" value="PROTEIN CBG10204"/>
    <property type="match status" value="1"/>
</dbReference>
<reference evidence="1" key="1">
    <citation type="journal article" date="2023" name="G3 (Bethesda)">
        <title>Whole genome assembly and annotation of the endangered Caribbean coral Acropora cervicornis.</title>
        <authorList>
            <person name="Selwyn J.D."/>
            <person name="Vollmer S.V."/>
        </authorList>
    </citation>
    <scope>NUCLEOTIDE SEQUENCE</scope>
    <source>
        <strain evidence="1">K2</strain>
    </source>
</reference>
<keyword evidence="2" id="KW-1185">Reference proteome</keyword>
<comment type="caution">
    <text evidence="1">The sequence shown here is derived from an EMBL/GenBank/DDBJ whole genome shotgun (WGS) entry which is preliminary data.</text>
</comment>
<dbReference type="Proteomes" id="UP001249851">
    <property type="component" value="Unassembled WGS sequence"/>
</dbReference>
<gene>
    <name evidence="1" type="ORF">P5673_026470</name>
</gene>
<feature type="non-terminal residue" evidence="1">
    <location>
        <position position="1"/>
    </location>
</feature>
<name>A0AAD9Q0A6_ACRCE</name>
<dbReference type="AlphaFoldDB" id="A0AAD9Q0A6"/>
<evidence type="ECO:0000313" key="2">
    <source>
        <dbReference type="Proteomes" id="UP001249851"/>
    </source>
</evidence>
<proteinExistence type="predicted"/>
<accession>A0AAD9Q0A6</accession>
<dbReference type="PANTHER" id="PTHR31751">
    <property type="entry name" value="SI:CH211-108C17.2-RELATED-RELATED"/>
    <property type="match status" value="1"/>
</dbReference>
<sequence length="98" mass="11477">MLQLLRAGWTKDRAKAVTKKLLQASNETGCEVINFWIKGVRRHLYWCAASTTDGFGDLIVAKWKSFLCHVSNLHKDHPDPLYKECNHDDLEPRRWIRK</sequence>
<organism evidence="1 2">
    <name type="scientific">Acropora cervicornis</name>
    <name type="common">Staghorn coral</name>
    <dbReference type="NCBI Taxonomy" id="6130"/>
    <lineage>
        <taxon>Eukaryota</taxon>
        <taxon>Metazoa</taxon>
        <taxon>Cnidaria</taxon>
        <taxon>Anthozoa</taxon>
        <taxon>Hexacorallia</taxon>
        <taxon>Scleractinia</taxon>
        <taxon>Astrocoeniina</taxon>
        <taxon>Acroporidae</taxon>
        <taxon>Acropora</taxon>
    </lineage>
</organism>
<evidence type="ECO:0000313" key="1">
    <source>
        <dbReference type="EMBL" id="KAK2552390.1"/>
    </source>
</evidence>